<keyword evidence="18" id="KW-0325">Glycoprotein</keyword>
<dbReference type="Pfam" id="PF00757">
    <property type="entry name" value="Furin-like"/>
    <property type="match status" value="1"/>
</dbReference>
<evidence type="ECO:0000256" key="4">
    <source>
        <dbReference type="ARBA" id="ARBA00022553"/>
    </source>
</evidence>
<feature type="domain" description="Fibronectin type-III" evidence="25">
    <location>
        <begin position="502"/>
        <end position="612"/>
    </location>
</feature>
<name>A0A8K1YI44_LOCMI</name>
<dbReference type="InterPro" id="IPR013783">
    <property type="entry name" value="Ig-like_fold"/>
</dbReference>
<evidence type="ECO:0000256" key="1">
    <source>
        <dbReference type="ARBA" id="ARBA00001936"/>
    </source>
</evidence>
<feature type="domain" description="Protein kinase" evidence="24">
    <location>
        <begin position="1065"/>
        <end position="1341"/>
    </location>
</feature>
<dbReference type="PANTHER" id="PTHR24416:SF525">
    <property type="entry name" value="INSULIN-LIKE RECEPTOR"/>
    <property type="match status" value="1"/>
</dbReference>
<evidence type="ECO:0000256" key="19">
    <source>
        <dbReference type="ARBA" id="ARBA00023211"/>
    </source>
</evidence>
<evidence type="ECO:0000256" key="2">
    <source>
        <dbReference type="ARBA" id="ARBA00004479"/>
    </source>
</evidence>
<evidence type="ECO:0000256" key="13">
    <source>
        <dbReference type="ARBA" id="ARBA00022840"/>
    </source>
</evidence>
<accession>A0A8K1YI44</accession>
<dbReference type="InterPro" id="IPR000719">
    <property type="entry name" value="Prot_kinase_dom"/>
</dbReference>
<proteinExistence type="evidence at transcript level"/>
<dbReference type="SMART" id="SM00261">
    <property type="entry name" value="FU"/>
    <property type="match status" value="1"/>
</dbReference>
<dbReference type="InterPro" id="IPR006212">
    <property type="entry name" value="Furin_repeat"/>
</dbReference>
<keyword evidence="5" id="KW-0808">Transferase</keyword>
<dbReference type="GO" id="GO:0005524">
    <property type="term" value="F:ATP binding"/>
    <property type="evidence" value="ECO:0007669"/>
    <property type="project" value="UniProtKB-KW"/>
</dbReference>
<dbReference type="FunFam" id="1.10.510.10:FF:000554">
    <property type="entry name" value="Predicted protein"/>
    <property type="match status" value="1"/>
</dbReference>
<evidence type="ECO:0000256" key="7">
    <source>
        <dbReference type="ARBA" id="ARBA00022692"/>
    </source>
</evidence>
<evidence type="ECO:0000256" key="14">
    <source>
        <dbReference type="ARBA" id="ARBA00022989"/>
    </source>
</evidence>
<keyword evidence="15 22" id="KW-0472">Membrane</keyword>
<evidence type="ECO:0000256" key="23">
    <source>
        <dbReference type="SAM" id="SignalP"/>
    </source>
</evidence>
<sequence>MAGDRLLVWAVLVLGVGLGAGPGAAPESPPPTPPPPPPLTNHTGICGSVDARNNVTELQRKLRGCRVIEGFLHVVLMDNTNTSSFQNVSFPELREITSYLLVHRVKGLQSLGALFPNLAVIRGQVLWVDHGYIRYSLMVYQLEDLKVVALASLTNVLRGAVRIGKVPQLCYVHTVDWEAIVASKEIYIDAPDCGRDREPCPETGCNSSRCWGPHQCQGDGVARWCDAGGCRRCHRQCLGGCDGPGPDRCFACRGVLHDGRCVPACPSTGELRFEFIGRRCVSEEQCRREPLPPGGAKVPGLTWIPFQGGCRLECPEDHQMVAAPSGYAVCVPCRGRCRKVCGDGRESVVHTLADMDKFRQCTHVDGSLTFSLADDEHDLSEELPSRFGLIQEINGHLKVTRSFGLRSLDFLRSLRVIHGGDSADKPALVVMSNDNLQALWDWSRRGPSPEFSIRRGGLLFHDNPRLCLAEIERLRDVARMDDFTAHDVSPVSNGYLASCGRVSFDAEARPLNETAAEVRWDSRGLTERLAGVIGYVLHYSLADHERPEHAADECRTDTWKMEFAMLPLAERRAVVSGLRPHTRYQLYVRAYFSDSVRAGSRSAVLHFATPAGRPSAPRRLRAVAAPGLPTAEAVALRWQPPLHPRGDILEYVVRVRALPEGDLSGRDYCARPPRPSPDHLDVDDGAATAAVTTITTTTVAAASPATELARHEGGRRCCSCEPPRPRCSVELYSRFSQSRLLDWLTEADDLEDLDSAEEAGEAGCLSAGFHRLLHDDLLPRAPGAADPLEDAAADVGSDLEDAEAEAAALRVPAGNLTAELRRLAHFSRYVARVQACNDGGRCGPSALVTFRTAARREADAVKDAHVASATWDAVHVQWRGPDSPNGALLAFYVEWGRGERQRDGHHCQLAARTRNLTTDWEEFHLRRLSPGEYWVRVASLTLAGPGPFCDRIPFVVPLPPVDTSGLGGGVVGGGAIGDGGHGKRGPGGGVGASGAPDFASSATRTALTAVGVAAVLLAVGAGAALLLWWRCLAARRDVLLATVNPEYISLAKYVPDEWEVSRDKVTLVRELATGSFGKVYEGVLMPCGERCAVKTVSERATARERLEFLHEANMMKRFTGAHHVVRLLGVVSRGQPPLVLMELMHRGDLKGFLRAAREPEGEERALLGGDYQEGLPLSRVLRMAGEIADGMAYLEAVKFVHRDLAARNCMVAQDLTVKIGDFGMTRDVYENDYYRKSNKGLLPVRWMAPESLQDGIFSSLTDVWSYVWSYGVVLWEISTLAEQPYQGLSNEQVLSFVLEGGRLPRPPDAAPAVWAVCQACWQTAPALRPSFLQLVRSLNSLGGGLGPDFAEVSFYHSEVAGALRDGADALHRSPPPTLYGYLPEDLDKTLF</sequence>
<evidence type="ECO:0000259" key="24">
    <source>
        <dbReference type="PROSITE" id="PS50011"/>
    </source>
</evidence>
<evidence type="ECO:0000256" key="17">
    <source>
        <dbReference type="ARBA" id="ARBA00023170"/>
    </source>
</evidence>
<dbReference type="PANTHER" id="PTHR24416">
    <property type="entry name" value="TYROSINE-PROTEIN KINASE RECEPTOR"/>
    <property type="match status" value="1"/>
</dbReference>
<evidence type="ECO:0000256" key="9">
    <source>
        <dbReference type="ARBA" id="ARBA00022729"/>
    </source>
</evidence>
<comment type="subcellular location">
    <subcellularLocation>
        <location evidence="2">Membrane</location>
        <topology evidence="2">Single-pass type I membrane protein</topology>
    </subcellularLocation>
</comment>
<keyword evidence="13" id="KW-0067">ATP-binding</keyword>
<dbReference type="GO" id="GO:0030424">
    <property type="term" value="C:axon"/>
    <property type="evidence" value="ECO:0007669"/>
    <property type="project" value="TreeGrafter"/>
</dbReference>
<keyword evidence="16" id="KW-0829">Tyrosine-protein kinase</keyword>
<dbReference type="SUPFAM" id="SSF57184">
    <property type="entry name" value="Growth factor receptor domain"/>
    <property type="match status" value="1"/>
</dbReference>
<feature type="transmembrane region" description="Helical" evidence="22">
    <location>
        <begin position="1006"/>
        <end position="1029"/>
    </location>
</feature>
<dbReference type="CDD" id="cd00064">
    <property type="entry name" value="FU"/>
    <property type="match status" value="1"/>
</dbReference>
<dbReference type="SMART" id="SM00060">
    <property type="entry name" value="FN3"/>
    <property type="match status" value="3"/>
</dbReference>
<dbReference type="EC" id="2.7.10.1" evidence="3"/>
<keyword evidence="6" id="KW-0165">Cleavage on pair of basic residues</keyword>
<keyword evidence="8" id="KW-0479">Metal-binding</keyword>
<keyword evidence="11" id="KW-0547">Nucleotide-binding</keyword>
<feature type="chain" id="PRO_5035438395" description="receptor protein-tyrosine kinase" evidence="23">
    <location>
        <begin position="20"/>
        <end position="1391"/>
    </location>
</feature>
<evidence type="ECO:0000256" key="18">
    <source>
        <dbReference type="ARBA" id="ARBA00023180"/>
    </source>
</evidence>
<dbReference type="InterPro" id="IPR000494">
    <property type="entry name" value="Rcpt_L-dom"/>
</dbReference>
<keyword evidence="7 22" id="KW-0812">Transmembrane</keyword>
<evidence type="ECO:0000256" key="16">
    <source>
        <dbReference type="ARBA" id="ARBA00023137"/>
    </source>
</evidence>
<dbReference type="Pfam" id="PF07714">
    <property type="entry name" value="PK_Tyr_Ser-Thr"/>
    <property type="match status" value="1"/>
</dbReference>
<evidence type="ECO:0000256" key="6">
    <source>
        <dbReference type="ARBA" id="ARBA00022685"/>
    </source>
</evidence>
<evidence type="ECO:0000256" key="11">
    <source>
        <dbReference type="ARBA" id="ARBA00022741"/>
    </source>
</evidence>
<keyword evidence="14 22" id="KW-1133">Transmembrane helix</keyword>
<keyword evidence="17 26" id="KW-0675">Receptor</keyword>
<dbReference type="PROSITE" id="PS50011">
    <property type="entry name" value="PROTEIN_KINASE_DOM"/>
    <property type="match status" value="1"/>
</dbReference>
<evidence type="ECO:0000256" key="5">
    <source>
        <dbReference type="ARBA" id="ARBA00022679"/>
    </source>
</evidence>
<evidence type="ECO:0000256" key="15">
    <source>
        <dbReference type="ARBA" id="ARBA00023136"/>
    </source>
</evidence>
<evidence type="ECO:0000256" key="20">
    <source>
        <dbReference type="ARBA" id="ARBA00051243"/>
    </source>
</evidence>
<dbReference type="Pfam" id="PF01030">
    <property type="entry name" value="Recep_L_domain"/>
    <property type="match status" value="2"/>
</dbReference>
<dbReference type="GO" id="GO:0005009">
    <property type="term" value="F:insulin receptor activity"/>
    <property type="evidence" value="ECO:0007669"/>
    <property type="project" value="TreeGrafter"/>
</dbReference>
<evidence type="ECO:0000313" key="26">
    <source>
        <dbReference type="EMBL" id="UBR27752.1"/>
    </source>
</evidence>
<evidence type="ECO:0000256" key="8">
    <source>
        <dbReference type="ARBA" id="ARBA00022723"/>
    </source>
</evidence>
<dbReference type="InterPro" id="IPR008266">
    <property type="entry name" value="Tyr_kinase_AS"/>
</dbReference>
<dbReference type="InterPro" id="IPR036116">
    <property type="entry name" value="FN3_sf"/>
</dbReference>
<dbReference type="Gene3D" id="2.10.220.10">
    <property type="entry name" value="Hormone Receptor, Insulin-like Growth Factor Receptor 1, Chain A, domain 2"/>
    <property type="match status" value="1"/>
</dbReference>
<dbReference type="InterPro" id="IPR050122">
    <property type="entry name" value="RTK"/>
</dbReference>
<dbReference type="InterPro" id="IPR003961">
    <property type="entry name" value="FN3_dom"/>
</dbReference>
<dbReference type="SMART" id="SM00219">
    <property type="entry name" value="TyrKc"/>
    <property type="match status" value="1"/>
</dbReference>
<dbReference type="SUPFAM" id="SSF52058">
    <property type="entry name" value="L domain-like"/>
    <property type="match status" value="2"/>
</dbReference>
<evidence type="ECO:0000256" key="12">
    <source>
        <dbReference type="ARBA" id="ARBA00022777"/>
    </source>
</evidence>
<dbReference type="GO" id="GO:0042593">
    <property type="term" value="P:glucose homeostasis"/>
    <property type="evidence" value="ECO:0007669"/>
    <property type="project" value="TreeGrafter"/>
</dbReference>
<dbReference type="InterPro" id="IPR009030">
    <property type="entry name" value="Growth_fac_rcpt_cys_sf"/>
</dbReference>
<dbReference type="PRINTS" id="PR00109">
    <property type="entry name" value="TYRKINASE"/>
</dbReference>
<organism evidence="26">
    <name type="scientific">Locusta migratoria</name>
    <name type="common">Migratory locust</name>
    <dbReference type="NCBI Taxonomy" id="7004"/>
    <lineage>
        <taxon>Eukaryota</taxon>
        <taxon>Metazoa</taxon>
        <taxon>Ecdysozoa</taxon>
        <taxon>Arthropoda</taxon>
        <taxon>Hexapoda</taxon>
        <taxon>Insecta</taxon>
        <taxon>Pterygota</taxon>
        <taxon>Neoptera</taxon>
        <taxon>Polyneoptera</taxon>
        <taxon>Orthoptera</taxon>
        <taxon>Caelifera</taxon>
        <taxon>Acrididea</taxon>
        <taxon>Acridomorpha</taxon>
        <taxon>Acridoidea</taxon>
        <taxon>Acrididae</taxon>
        <taxon>Oedipodinae</taxon>
        <taxon>Locusta</taxon>
    </lineage>
</organism>
<dbReference type="InterPro" id="IPR006211">
    <property type="entry name" value="Furin-like_Cys-rich_dom"/>
</dbReference>
<keyword evidence="4" id="KW-0597">Phosphoprotein</keyword>
<dbReference type="PROSITE" id="PS00109">
    <property type="entry name" value="PROTEIN_KINASE_TYR"/>
    <property type="match status" value="1"/>
</dbReference>
<evidence type="ECO:0000256" key="3">
    <source>
        <dbReference type="ARBA" id="ARBA00011902"/>
    </source>
</evidence>
<dbReference type="GO" id="GO:0043410">
    <property type="term" value="P:positive regulation of MAPK cascade"/>
    <property type="evidence" value="ECO:0007669"/>
    <property type="project" value="TreeGrafter"/>
</dbReference>
<comment type="catalytic activity">
    <reaction evidence="20">
        <text>L-tyrosyl-[protein] + ATP = O-phospho-L-tyrosyl-[protein] + ADP + H(+)</text>
        <dbReference type="Rhea" id="RHEA:10596"/>
        <dbReference type="Rhea" id="RHEA-COMP:10136"/>
        <dbReference type="Rhea" id="RHEA-COMP:20101"/>
        <dbReference type="ChEBI" id="CHEBI:15378"/>
        <dbReference type="ChEBI" id="CHEBI:30616"/>
        <dbReference type="ChEBI" id="CHEBI:46858"/>
        <dbReference type="ChEBI" id="CHEBI:61978"/>
        <dbReference type="ChEBI" id="CHEBI:456216"/>
        <dbReference type="EC" id="2.7.10.1"/>
    </reaction>
</comment>
<dbReference type="SUPFAM" id="SSF49265">
    <property type="entry name" value="Fibronectin type III"/>
    <property type="match status" value="2"/>
</dbReference>
<dbReference type="GO" id="GO:0051897">
    <property type="term" value="P:positive regulation of phosphatidylinositol 3-kinase/protein kinase B signal transduction"/>
    <property type="evidence" value="ECO:0007669"/>
    <property type="project" value="TreeGrafter"/>
</dbReference>
<dbReference type="GO" id="GO:0005899">
    <property type="term" value="C:insulin receptor complex"/>
    <property type="evidence" value="ECO:0007669"/>
    <property type="project" value="TreeGrafter"/>
</dbReference>
<evidence type="ECO:0000259" key="25">
    <source>
        <dbReference type="PROSITE" id="PS50853"/>
    </source>
</evidence>
<dbReference type="GO" id="GO:0046872">
    <property type="term" value="F:metal ion binding"/>
    <property type="evidence" value="ECO:0007669"/>
    <property type="project" value="UniProtKB-KW"/>
</dbReference>
<evidence type="ECO:0000256" key="22">
    <source>
        <dbReference type="SAM" id="Phobius"/>
    </source>
</evidence>
<reference evidence="26" key="1">
    <citation type="submission" date="2021-05" db="EMBL/GenBank/DDBJ databases">
        <title>Differential roles of two insulin receptors in the metamorphosis and reproduction of Locusta migratoria.</title>
        <authorList>
            <person name="Wu Z."/>
            <person name="Zhou S."/>
        </authorList>
    </citation>
    <scope>NUCLEOTIDE SEQUENCE</scope>
</reference>
<keyword evidence="19" id="KW-0464">Manganese</keyword>
<dbReference type="InterPro" id="IPR036941">
    <property type="entry name" value="Rcpt_L-dom_sf"/>
</dbReference>
<protein>
    <recommendedName>
        <fullName evidence="3">receptor protein-tyrosine kinase</fullName>
        <ecNumber evidence="3">2.7.10.1</ecNumber>
    </recommendedName>
</protein>
<feature type="compositionally biased region" description="Pro residues" evidence="21">
    <location>
        <begin position="27"/>
        <end position="39"/>
    </location>
</feature>
<dbReference type="InterPro" id="IPR001245">
    <property type="entry name" value="Ser-Thr/Tyr_kinase_cat_dom"/>
</dbReference>
<dbReference type="EMBL" id="MZ160907">
    <property type="protein sequence ID" value="UBR27752.1"/>
    <property type="molecule type" value="mRNA"/>
</dbReference>
<dbReference type="Gene3D" id="3.80.20.20">
    <property type="entry name" value="Receptor L-domain"/>
    <property type="match status" value="2"/>
</dbReference>
<dbReference type="Gene3D" id="1.10.510.10">
    <property type="entry name" value="Transferase(Phosphotransferase) domain 1"/>
    <property type="match status" value="1"/>
</dbReference>
<feature type="domain" description="Fibronectin type-III" evidence="25">
    <location>
        <begin position="860"/>
        <end position="959"/>
    </location>
</feature>
<dbReference type="SUPFAM" id="SSF56112">
    <property type="entry name" value="Protein kinase-like (PK-like)"/>
    <property type="match status" value="1"/>
</dbReference>
<keyword evidence="9 23" id="KW-0732">Signal</keyword>
<keyword evidence="10" id="KW-0677">Repeat</keyword>
<dbReference type="PROSITE" id="PS50853">
    <property type="entry name" value="FN3"/>
    <property type="match status" value="2"/>
</dbReference>
<feature type="signal peptide" evidence="23">
    <location>
        <begin position="1"/>
        <end position="19"/>
    </location>
</feature>
<dbReference type="CDD" id="cd00063">
    <property type="entry name" value="FN3"/>
    <property type="match status" value="3"/>
</dbReference>
<dbReference type="InterPro" id="IPR002011">
    <property type="entry name" value="Tyr_kinase_rcpt_2_CS"/>
</dbReference>
<dbReference type="InterPro" id="IPR011009">
    <property type="entry name" value="Kinase-like_dom_sf"/>
</dbReference>
<dbReference type="GO" id="GO:0043560">
    <property type="term" value="F:insulin receptor substrate binding"/>
    <property type="evidence" value="ECO:0007669"/>
    <property type="project" value="TreeGrafter"/>
</dbReference>
<dbReference type="PROSITE" id="PS00239">
    <property type="entry name" value="RECEPTOR_TYR_KIN_II"/>
    <property type="match status" value="1"/>
</dbReference>
<dbReference type="Gene3D" id="2.60.40.10">
    <property type="entry name" value="Immunoglobulins"/>
    <property type="match status" value="3"/>
</dbReference>
<comment type="cofactor">
    <cofactor evidence="1">
        <name>Mn(2+)</name>
        <dbReference type="ChEBI" id="CHEBI:29035"/>
    </cofactor>
</comment>
<feature type="region of interest" description="Disordered" evidence="21">
    <location>
        <begin position="22"/>
        <end position="42"/>
    </location>
</feature>
<keyword evidence="12" id="KW-0418">Kinase</keyword>
<dbReference type="Gene3D" id="3.30.200.20">
    <property type="entry name" value="Phosphorylase Kinase, domain 1"/>
    <property type="match status" value="1"/>
</dbReference>
<evidence type="ECO:0000256" key="10">
    <source>
        <dbReference type="ARBA" id="ARBA00022737"/>
    </source>
</evidence>
<dbReference type="InterPro" id="IPR020635">
    <property type="entry name" value="Tyr_kinase_cat_dom"/>
</dbReference>
<evidence type="ECO:0000256" key="21">
    <source>
        <dbReference type="SAM" id="MobiDB-lite"/>
    </source>
</evidence>